<keyword evidence="3" id="KW-1185">Reference proteome</keyword>
<dbReference type="Gene3D" id="1.10.3300.10">
    <property type="entry name" value="Jann2411-like domain"/>
    <property type="match status" value="1"/>
</dbReference>
<dbReference type="Proteomes" id="UP000542813">
    <property type="component" value="Unassembled WGS sequence"/>
</dbReference>
<organism evidence="2 3">
    <name type="scientific">Jiangella mangrovi</name>
    <dbReference type="NCBI Taxonomy" id="1524084"/>
    <lineage>
        <taxon>Bacteria</taxon>
        <taxon>Bacillati</taxon>
        <taxon>Actinomycetota</taxon>
        <taxon>Actinomycetes</taxon>
        <taxon>Jiangellales</taxon>
        <taxon>Jiangellaceae</taxon>
        <taxon>Jiangella</taxon>
    </lineage>
</organism>
<dbReference type="RefSeq" id="WP_221440458.1">
    <property type="nucleotide sequence ID" value="NZ_JACHMM010000001.1"/>
</dbReference>
<name>A0A7W9GKW8_9ACTN</name>
<evidence type="ECO:0000259" key="1">
    <source>
        <dbReference type="Pfam" id="PF11706"/>
    </source>
</evidence>
<dbReference type="Pfam" id="PF11706">
    <property type="entry name" value="zf-CGNR"/>
    <property type="match status" value="1"/>
</dbReference>
<comment type="caution">
    <text evidence="2">The sequence shown here is derived from an EMBL/GenBank/DDBJ whole genome shotgun (WGS) entry which is preliminary data.</text>
</comment>
<evidence type="ECO:0000313" key="2">
    <source>
        <dbReference type="EMBL" id="MBB5785718.1"/>
    </source>
</evidence>
<dbReference type="EMBL" id="JACHMM010000001">
    <property type="protein sequence ID" value="MBB5785718.1"/>
    <property type="molecule type" value="Genomic_DNA"/>
</dbReference>
<dbReference type="SUPFAM" id="SSF160904">
    <property type="entry name" value="Jann2411-like"/>
    <property type="match status" value="1"/>
</dbReference>
<sequence length="188" mass="20009">MDVQVRPMPMDTLVELVNGWGAEPRRAGARSDVPARAGHVHGAGLPRDLADRLTDADLVAFADLVFAIFDLPTTAERVGRISALLAGLTVRPDLVIDDGGGDGDGGGGVRVRPVWRTTADDALLAAALLALRDQLTGRDPGRLGICVDGGCADVYVDVSPAGRRRFCSVQCQNRARAADYRRRLRAAR</sequence>
<dbReference type="AlphaFoldDB" id="A0A7W9GKW8"/>
<dbReference type="PANTHER" id="PTHR35525">
    <property type="entry name" value="BLL6575 PROTEIN"/>
    <property type="match status" value="1"/>
</dbReference>
<dbReference type="InterPro" id="IPR023286">
    <property type="entry name" value="ABATE_dom_sf"/>
</dbReference>
<protein>
    <recommendedName>
        <fullName evidence="1">Zinc finger CGNR domain-containing protein</fullName>
    </recommendedName>
</protein>
<dbReference type="InterPro" id="IPR010852">
    <property type="entry name" value="ABATE"/>
</dbReference>
<reference evidence="2 3" key="1">
    <citation type="submission" date="2020-08" db="EMBL/GenBank/DDBJ databases">
        <title>Sequencing the genomes of 1000 actinobacteria strains.</title>
        <authorList>
            <person name="Klenk H.-P."/>
        </authorList>
    </citation>
    <scope>NUCLEOTIDE SEQUENCE [LARGE SCALE GENOMIC DNA]</scope>
    <source>
        <strain evidence="2 3">DSM 102122</strain>
    </source>
</reference>
<dbReference type="PANTHER" id="PTHR35525:SF3">
    <property type="entry name" value="BLL6575 PROTEIN"/>
    <property type="match status" value="1"/>
</dbReference>
<evidence type="ECO:0000313" key="3">
    <source>
        <dbReference type="Proteomes" id="UP000542813"/>
    </source>
</evidence>
<gene>
    <name evidence="2" type="ORF">HD601_000293</name>
</gene>
<accession>A0A7W9GKW8</accession>
<proteinExistence type="predicted"/>
<dbReference type="InterPro" id="IPR021005">
    <property type="entry name" value="Znf_CGNR"/>
</dbReference>
<feature type="domain" description="Zinc finger CGNR" evidence="1">
    <location>
        <begin position="142"/>
        <end position="183"/>
    </location>
</feature>